<feature type="coiled-coil region" evidence="1">
    <location>
        <begin position="175"/>
        <end position="209"/>
    </location>
</feature>
<dbReference type="AlphaFoldDB" id="A0A336N1S8"/>
<organism evidence="4">
    <name type="scientific">Culicoides sonorensis</name>
    <name type="common">Biting midge</name>
    <dbReference type="NCBI Taxonomy" id="179676"/>
    <lineage>
        <taxon>Eukaryota</taxon>
        <taxon>Metazoa</taxon>
        <taxon>Ecdysozoa</taxon>
        <taxon>Arthropoda</taxon>
        <taxon>Hexapoda</taxon>
        <taxon>Insecta</taxon>
        <taxon>Pterygota</taxon>
        <taxon>Neoptera</taxon>
        <taxon>Endopterygota</taxon>
        <taxon>Diptera</taxon>
        <taxon>Nematocera</taxon>
        <taxon>Chironomoidea</taxon>
        <taxon>Ceratopogonidae</taxon>
        <taxon>Ceratopogoninae</taxon>
        <taxon>Culicoides</taxon>
        <taxon>Monoculicoides</taxon>
    </lineage>
</organism>
<name>A0A336N1S8_CULSO</name>
<feature type="region of interest" description="Disordered" evidence="2">
    <location>
        <begin position="66"/>
        <end position="87"/>
    </location>
</feature>
<accession>A0A336N1S8</accession>
<gene>
    <name evidence="4" type="primary">CSON008401</name>
</gene>
<dbReference type="EMBL" id="UFQT01003178">
    <property type="protein sequence ID" value="SSX34697.1"/>
    <property type="molecule type" value="Genomic_DNA"/>
</dbReference>
<keyword evidence="1" id="KW-0175">Coiled coil</keyword>
<sequence length="523" mass="57282">MVQRSENHGNGVVVNGNNGVITDPHSTGSANSNNNTSATYLYYLMSNAMKATNGVHLNHNDADSIDSGTCSEDTSPIPPPLPKKTGKSTKILLNATDTSTVVENHNSLNMNMNGRGNGVHFSDSEESESSFSSIGSGSVNGQISTSQSPRVRFSLSYLPLPDSLLKDIRATNTILRKATQNDDEKNDQLENSENENGKITINLQDLTINTSGEYQPQSILKKTNHAQFANSNNNNTSATYLYYLMSNAMKATNGVHLNHNDADSIDSGTCSEDTSPIPPPLPKKTGKSTKILLNATDTSTVVENHNSLNMNGRGNGVHFSDSEESESSFSSIGSGSVNGQISTSQSPRVRFSLSYLPLPDSLLKDIRATNTILRKATQNDDENNDQLENSENGNGKITIKLQDLTINTSGEYQPQSILKKTNHAQLYNDTMNKRHVYEDDKFYNFHINERDTTPDTEDEIEEAESVHDQSEETFAGFKEIQSGNSTIRSAKGTVRGVRNRVRNGIATFLKIQQHTTKVSFLYI</sequence>
<evidence type="ECO:0000256" key="1">
    <source>
        <dbReference type="SAM" id="Coils"/>
    </source>
</evidence>
<evidence type="ECO:0000313" key="4">
    <source>
        <dbReference type="EMBL" id="SSX34697.1"/>
    </source>
</evidence>
<protein>
    <submittedName>
        <fullName evidence="4">CSON008401 protein</fullName>
    </submittedName>
</protein>
<reference evidence="4" key="2">
    <citation type="submission" date="2018-07" db="EMBL/GenBank/DDBJ databases">
        <authorList>
            <person name="Quirk P.G."/>
            <person name="Krulwich T.A."/>
        </authorList>
    </citation>
    <scope>NUCLEOTIDE SEQUENCE</scope>
</reference>
<dbReference type="EMBL" id="UFQS01003178">
    <property type="protein sequence ID" value="SSX15323.1"/>
    <property type="molecule type" value="Genomic_DNA"/>
</dbReference>
<feature type="compositionally biased region" description="Polar residues" evidence="2">
    <location>
        <begin position="139"/>
        <end position="148"/>
    </location>
</feature>
<proteinExistence type="predicted"/>
<feature type="region of interest" description="Disordered" evidence="2">
    <location>
        <begin position="121"/>
        <end position="148"/>
    </location>
</feature>
<evidence type="ECO:0000256" key="2">
    <source>
        <dbReference type="SAM" id="MobiDB-lite"/>
    </source>
</evidence>
<feature type="region of interest" description="Disordered" evidence="2">
    <location>
        <begin position="307"/>
        <end position="346"/>
    </location>
</feature>
<dbReference type="VEuPathDB" id="VectorBase:CSON008401"/>
<evidence type="ECO:0000313" key="3">
    <source>
        <dbReference type="EMBL" id="SSX15323.1"/>
    </source>
</evidence>
<reference evidence="3" key="1">
    <citation type="submission" date="2018-04" db="EMBL/GenBank/DDBJ databases">
        <authorList>
            <person name="Go L.Y."/>
            <person name="Mitchell J.A."/>
        </authorList>
    </citation>
    <scope>NUCLEOTIDE SEQUENCE</scope>
    <source>
        <tissue evidence="3">Whole organism</tissue>
    </source>
</reference>
<feature type="region of interest" description="Disordered" evidence="2">
    <location>
        <begin position="266"/>
        <end position="287"/>
    </location>
</feature>
<feature type="compositionally biased region" description="Polar residues" evidence="2">
    <location>
        <begin position="337"/>
        <end position="346"/>
    </location>
</feature>